<dbReference type="Gene3D" id="3.30.70.2610">
    <property type="match status" value="1"/>
</dbReference>
<name>A0A1Y1XYJ0_9PLEO</name>
<comment type="subcellular location">
    <subcellularLocation>
        <location evidence="2 9">Nucleus</location>
    </subcellularLocation>
</comment>
<comment type="similarity">
    <text evidence="3 9">Belongs to the TFB2 family.</text>
</comment>
<dbReference type="NCBIfam" id="TIGR00625">
    <property type="entry name" value="tfb2"/>
    <property type="match status" value="1"/>
</dbReference>
<comment type="caution">
    <text evidence="11">The sequence shown here is derived from an EMBL/GenBank/DDBJ whole genome shotgun (WGS) entry which is preliminary data.</text>
</comment>
<reference evidence="11 12" key="1">
    <citation type="submission" date="2016-07" db="EMBL/GenBank/DDBJ databases">
        <title>Pervasive Adenine N6-methylation of Active Genes in Fungi.</title>
        <authorList>
            <consortium name="DOE Joint Genome Institute"/>
            <person name="Mondo S.J."/>
            <person name="Dannebaum R.O."/>
            <person name="Kuo R.C."/>
            <person name="Labutti K."/>
            <person name="Haridas S."/>
            <person name="Kuo A."/>
            <person name="Salamov A."/>
            <person name="Ahrendt S.R."/>
            <person name="Lipzen A."/>
            <person name="Sullivan W."/>
            <person name="Andreopoulos W.B."/>
            <person name="Clum A."/>
            <person name="Lindquist E."/>
            <person name="Daum C."/>
            <person name="Ramamoorthy G.K."/>
            <person name="Gryganskyi A."/>
            <person name="Culley D."/>
            <person name="Magnuson J.K."/>
            <person name="James T.Y."/>
            <person name="O'Malley M.A."/>
            <person name="Stajich J.E."/>
            <person name="Spatafora J.W."/>
            <person name="Visel A."/>
            <person name="Grigoriev I.V."/>
        </authorList>
    </citation>
    <scope>NUCLEOTIDE SEQUENCE [LARGE SCALE GENOMIC DNA]</scope>
    <source>
        <strain evidence="11 12">CBS 115471</strain>
    </source>
</reference>
<dbReference type="GO" id="GO:0005675">
    <property type="term" value="C:transcription factor TFIIH holo complex"/>
    <property type="evidence" value="ECO:0007669"/>
    <property type="project" value="TreeGrafter"/>
</dbReference>
<evidence type="ECO:0000256" key="2">
    <source>
        <dbReference type="ARBA" id="ARBA00004123"/>
    </source>
</evidence>
<keyword evidence="5 9" id="KW-0805">Transcription regulation</keyword>
<evidence type="ECO:0000256" key="7">
    <source>
        <dbReference type="ARBA" id="ARBA00023204"/>
    </source>
</evidence>
<dbReference type="AlphaFoldDB" id="A0A1Y1XYJ0"/>
<dbReference type="PANTHER" id="PTHR13152">
    <property type="entry name" value="TFIIH, POLYPEPTIDE 4"/>
    <property type="match status" value="1"/>
</dbReference>
<dbReference type="Pfam" id="PF03849">
    <property type="entry name" value="Tfb2"/>
    <property type="match status" value="1"/>
</dbReference>
<dbReference type="Pfam" id="PF18307">
    <property type="entry name" value="Tfb2_C"/>
    <property type="match status" value="1"/>
</dbReference>
<protein>
    <recommendedName>
        <fullName evidence="9">RNA polymerase II transcription factor B subunit 2</fullName>
    </recommendedName>
</protein>
<dbReference type="OrthoDB" id="364513at2759"/>
<feature type="domain" description="Transcription factor Tfb2 C-terminal" evidence="10">
    <location>
        <begin position="406"/>
        <end position="469"/>
    </location>
</feature>
<keyword evidence="6 9" id="KW-0804">Transcription</keyword>
<sequence>MSASSSQALEYLELLPAQTHRKLYEQPSTALAVFRCMLPHLAKTIVMAMLYMTSPFTASDLDAWFRHDSKRERDKAISVLEQLHVVSARQDTPKHISYELNKGFGRSLRQALTGSGTHRSFGVPAQSTEERASIHFLDQYAQRQWENMLFYMVGSTVGLATANLGLDVGEGTKTLLRSGDFVRVTHGRVSITRTGFTFVLQEANAQVWSLLIVYLKHAPQLGMSETDVLSFLFMLGSLELGQEYTISTLSQTQVQMLEDLSAFGIVYRSSSTSSTFYPTRLATTLTSESGALSFSSTAGTAEAGGSLSSSGTSGARGSASKGYIIIETNYRLYAYTASLLQIAVLSLFTNLTTRFPNLVSGKLTKQSITRAVKLGISSSQILSYLTANAHPQMQKNNPVLPPTVMDQIRLWEYEGERVEPTNGYLMKEFASDHEYKDLVAYAESLGVLVWKNEGRRMLFVERLEQISLYLSKKKGER</sequence>
<evidence type="ECO:0000256" key="5">
    <source>
        <dbReference type="ARBA" id="ARBA00023015"/>
    </source>
</evidence>
<evidence type="ECO:0000259" key="10">
    <source>
        <dbReference type="Pfam" id="PF18307"/>
    </source>
</evidence>
<dbReference type="Proteomes" id="UP000193144">
    <property type="component" value="Unassembled WGS sequence"/>
</dbReference>
<dbReference type="InterPro" id="IPR004598">
    <property type="entry name" value="TFIIH_p52/Tfb2"/>
</dbReference>
<evidence type="ECO:0000256" key="4">
    <source>
        <dbReference type="ARBA" id="ARBA00022763"/>
    </source>
</evidence>
<dbReference type="GO" id="GO:0003690">
    <property type="term" value="F:double-stranded DNA binding"/>
    <property type="evidence" value="ECO:0007669"/>
    <property type="project" value="TreeGrafter"/>
</dbReference>
<dbReference type="GO" id="GO:0006289">
    <property type="term" value="P:nucleotide-excision repair"/>
    <property type="evidence" value="ECO:0007669"/>
    <property type="project" value="InterPro"/>
</dbReference>
<keyword evidence="8 9" id="KW-0539">Nucleus</keyword>
<evidence type="ECO:0000256" key="8">
    <source>
        <dbReference type="ARBA" id="ARBA00023242"/>
    </source>
</evidence>
<evidence type="ECO:0000256" key="3">
    <source>
        <dbReference type="ARBA" id="ARBA00007132"/>
    </source>
</evidence>
<dbReference type="PANTHER" id="PTHR13152:SF0">
    <property type="entry name" value="GENERAL TRANSCRIPTION FACTOR IIH SUBUNIT 4"/>
    <property type="match status" value="1"/>
</dbReference>
<gene>
    <name evidence="11" type="ORF">BCR34DRAFT_581643</name>
</gene>
<keyword evidence="4 9" id="KW-0227">DNA damage</keyword>
<dbReference type="InterPro" id="IPR040662">
    <property type="entry name" value="Tfb2_C"/>
</dbReference>
<dbReference type="GO" id="GO:0000439">
    <property type="term" value="C:transcription factor TFIIH core complex"/>
    <property type="evidence" value="ECO:0007669"/>
    <property type="project" value="InterPro"/>
</dbReference>
<organism evidence="11 12">
    <name type="scientific">Clohesyomyces aquaticus</name>
    <dbReference type="NCBI Taxonomy" id="1231657"/>
    <lineage>
        <taxon>Eukaryota</taxon>
        <taxon>Fungi</taxon>
        <taxon>Dikarya</taxon>
        <taxon>Ascomycota</taxon>
        <taxon>Pezizomycotina</taxon>
        <taxon>Dothideomycetes</taxon>
        <taxon>Pleosporomycetidae</taxon>
        <taxon>Pleosporales</taxon>
        <taxon>Lindgomycetaceae</taxon>
        <taxon>Clohesyomyces</taxon>
    </lineage>
</organism>
<evidence type="ECO:0000256" key="1">
    <source>
        <dbReference type="ARBA" id="ARBA00002817"/>
    </source>
</evidence>
<accession>A0A1Y1XYJ0</accession>
<proteinExistence type="inferred from homology"/>
<keyword evidence="12" id="KW-1185">Reference proteome</keyword>
<dbReference type="EMBL" id="MCFA01000519">
    <property type="protein sequence ID" value="ORX90725.1"/>
    <property type="molecule type" value="Genomic_DNA"/>
</dbReference>
<comment type="function">
    <text evidence="1">Component of the general transcription and DNA repair factor IIH (TFIIH) core complex, which is involved in general and transcription-coupled nucleotide excision repair (NER) of damaged DNA and, when complexed to TFIIK, in RNA transcription by RNA polymerase II. In NER, TFIIH acts by opening DNA around the lesion to allow the excision of the damaged oligonucleotide and its replacement by a new DNA fragment. In transcription, TFIIH has an essential role in transcription initiation. When the pre-initiation complex (PIC) has been established, TFIIH is required for promoter opening and promoter escape. Phosphorylation of the C-terminal tail (CTD) of the largest subunit of RNA polymerase II by the kinase module TFIIK controls the initiation of transcription.</text>
</comment>
<keyword evidence="7 9" id="KW-0234">DNA repair</keyword>
<evidence type="ECO:0000256" key="9">
    <source>
        <dbReference type="RuleBase" id="RU364024"/>
    </source>
</evidence>
<evidence type="ECO:0000313" key="12">
    <source>
        <dbReference type="Proteomes" id="UP000193144"/>
    </source>
</evidence>
<evidence type="ECO:0000256" key="6">
    <source>
        <dbReference type="ARBA" id="ARBA00023163"/>
    </source>
</evidence>
<dbReference type="GO" id="GO:0001671">
    <property type="term" value="F:ATPase activator activity"/>
    <property type="evidence" value="ECO:0007669"/>
    <property type="project" value="InterPro"/>
</dbReference>
<evidence type="ECO:0000313" key="11">
    <source>
        <dbReference type="EMBL" id="ORX90725.1"/>
    </source>
</evidence>
<dbReference type="STRING" id="1231657.A0A1Y1XYJ0"/>
<comment type="function">
    <text evidence="9">Component of the general transcription and DNA repair factor IIH (TFIIH) core complex which is involved in general and transcription-coupled nucleotide excision repair (NER) of damaged DNA.</text>
</comment>